<name>A0ABW5E3E0_9BACT</name>
<feature type="compositionally biased region" description="Polar residues" evidence="1">
    <location>
        <begin position="15"/>
        <end position="31"/>
    </location>
</feature>
<evidence type="ECO:0000256" key="1">
    <source>
        <dbReference type="SAM" id="MobiDB-lite"/>
    </source>
</evidence>
<protein>
    <recommendedName>
        <fullName evidence="4">Replication protein</fullName>
    </recommendedName>
</protein>
<gene>
    <name evidence="2" type="ORF">ACFSQZ_11605</name>
</gene>
<organism evidence="2 3">
    <name type="scientific">Rubritalea spongiae</name>
    <dbReference type="NCBI Taxonomy" id="430797"/>
    <lineage>
        <taxon>Bacteria</taxon>
        <taxon>Pseudomonadati</taxon>
        <taxon>Verrucomicrobiota</taxon>
        <taxon>Verrucomicrobiia</taxon>
        <taxon>Verrucomicrobiales</taxon>
        <taxon>Rubritaleaceae</taxon>
        <taxon>Rubritalea</taxon>
    </lineage>
</organism>
<dbReference type="EMBL" id="JBHUJC010000040">
    <property type="protein sequence ID" value="MFD2277118.1"/>
    <property type="molecule type" value="Genomic_DNA"/>
</dbReference>
<proteinExistence type="predicted"/>
<evidence type="ECO:0000313" key="2">
    <source>
        <dbReference type="EMBL" id="MFD2277118.1"/>
    </source>
</evidence>
<evidence type="ECO:0008006" key="4">
    <source>
        <dbReference type="Google" id="ProtNLM"/>
    </source>
</evidence>
<reference evidence="3" key="1">
    <citation type="journal article" date="2019" name="Int. J. Syst. Evol. Microbiol.">
        <title>The Global Catalogue of Microorganisms (GCM) 10K type strain sequencing project: providing services to taxonomists for standard genome sequencing and annotation.</title>
        <authorList>
            <consortium name="The Broad Institute Genomics Platform"/>
            <consortium name="The Broad Institute Genome Sequencing Center for Infectious Disease"/>
            <person name="Wu L."/>
            <person name="Ma J."/>
        </authorList>
    </citation>
    <scope>NUCLEOTIDE SEQUENCE [LARGE SCALE GENOMIC DNA]</scope>
    <source>
        <strain evidence="3">JCM 16545</strain>
    </source>
</reference>
<keyword evidence="3" id="KW-1185">Reference proteome</keyword>
<feature type="compositionally biased region" description="Basic and acidic residues" evidence="1">
    <location>
        <begin position="1"/>
        <end position="10"/>
    </location>
</feature>
<dbReference type="Proteomes" id="UP001597297">
    <property type="component" value="Unassembled WGS sequence"/>
</dbReference>
<evidence type="ECO:0000313" key="3">
    <source>
        <dbReference type="Proteomes" id="UP001597297"/>
    </source>
</evidence>
<dbReference type="RefSeq" id="WP_377093095.1">
    <property type="nucleotide sequence ID" value="NZ_JBHSJM010000001.1"/>
</dbReference>
<accession>A0ABW5E3E0</accession>
<feature type="region of interest" description="Disordered" evidence="1">
    <location>
        <begin position="1"/>
        <end position="36"/>
    </location>
</feature>
<sequence>MEADKIKRLPDAPTPESQQSETDLRGFQTNTHNHRKQVYTLKPREAGGCGCAAKRAAPTVSQAEREYLEICRRESGEEVDLEQYEKTQAQRTLLEAQSKSIGEKLESVGVKSFEDTKLHIIGLITGIAEPITSYRNIVFLPSVAARKRRKMLLQLEYFMWKNKHCRMWVFTTGQRTSIENVREEIGVLHRRLSRLNNQSFMKAAGVQIVFRSTELGSLERIAGEATFHLHAHTIIKLSRYLPPEDWSYLLKRVRGWWKHHFSDSKEIHSAREACKYVVKPSDVESLEAFELKELYEQMFRLHLVQCLGELKAQRKEFKDADVMPRKQGEIWTTVGNWNAGRGKPSTKPSNGNSLVCTLPPAAYVDRLKEPAAIVMNYMGRKLHNDRLKRAHEAALDKLHQ</sequence>
<comment type="caution">
    <text evidence="2">The sequence shown here is derived from an EMBL/GenBank/DDBJ whole genome shotgun (WGS) entry which is preliminary data.</text>
</comment>